<dbReference type="InterPro" id="IPR051053">
    <property type="entry name" value="ECH/Chromodomain_protein"/>
</dbReference>
<sequence>MSVKKESDSTKCIKKKWNFNPTMESKPVIPSKARTSRSIIQVDEDVHLILDDSDVDISVATPSQKSIELPRKTYSKRNPIVYQPVTAHETSNRLDAFLNHGASSSISKNSLLPPGNKNLLRKRKKDIEPIFSKSPAPKKSVRRNTSFKYRNISQSNTPKDSRPSTSKSFNLVPVKHEGSSDSEIEILSVKLSSSVEKSTNGTMKKFSNNNNNLNNKKSNKCFESMAKKELLINEAEIAPFVPINPIFPDPPNRANSMRWLNANGTVAVPGYSQGFSPSTIKPQIRSENGSVSAEKSNSLLSLDMKFSNDKKSKGKRELKGLYENLNEISWAHETSFKNLLRSPDYIRHSERSTGRIAGTGKNLRKLKPQTQPQTERKKRETAASLLARKKSKLARLNHTQKEKQAVREKLLSRTQNKKEGKQAQIINKKKVIPKLKSTTARESSDDDSVRYKLASCPPKLKQSTVTKTKTVGTKTKLSNGLKIKTEPSKLNSDAQKVKSNIFKLKPDKPKTKLDVAKVKNYVPIMKYDNSPPSTSGLQSGASSSKGMSHNKSADMRSSLKKSNFPPEMQFFQSMMDADNSRYSAAAKGNDVWVMLQPLENTKLWSADFYEEFRKYLLDQALCKVIETRDLESVRNMYDGLLESFINTQINNSNSGNSRVSKKKKNEEESVRSSIRQSEGAFRYKEIVVKKNKNYIQVVLVPNGIKKNSLSIEALKELKEAFVLAKKDSNIHAVLLNSSGSYFCTGVDLSPLVGSNKKQAAEDLASSIHDLVMTLAFFTKPVVAAVNGTAVGFGVSLLTYCDVVLASDKATFCLPSAKIGYLPEGGATLTLPQVIGTSSAAEMFLQGRRLTADEAKRCGLVSEVLWPTSLMNDVMPRLEKIAQQPLQAMEATKAMVRCHLWGKLKAHMDHERRLLVEHWLAPQCQENIKNVLKNGWFDD</sequence>
<dbReference type="PANTHER" id="PTHR43684:SF11">
    <property type="entry name" value="CHROMO DOMAIN-CONTAINING PROTEIN"/>
    <property type="match status" value="1"/>
</dbReference>
<dbReference type="OrthoDB" id="6357915at2759"/>
<dbReference type="EMBL" id="JABXBU010002228">
    <property type="protein sequence ID" value="KAF8770830.1"/>
    <property type="molecule type" value="Genomic_DNA"/>
</dbReference>
<feature type="region of interest" description="Disordered" evidence="1">
    <location>
        <begin position="652"/>
        <end position="671"/>
    </location>
</feature>
<dbReference type="CDD" id="cd06558">
    <property type="entry name" value="crotonase-like"/>
    <property type="match status" value="1"/>
</dbReference>
<evidence type="ECO:0000313" key="2">
    <source>
        <dbReference type="EMBL" id="KAF8770830.1"/>
    </source>
</evidence>
<feature type="region of interest" description="Disordered" evidence="1">
    <location>
        <begin position="350"/>
        <end position="380"/>
    </location>
</feature>
<keyword evidence="3" id="KW-1185">Reference proteome</keyword>
<dbReference type="Gene3D" id="1.10.12.10">
    <property type="entry name" value="Lyase 2-enoyl-coa Hydratase, Chain A, domain 2"/>
    <property type="match status" value="1"/>
</dbReference>
<evidence type="ECO:0000256" key="1">
    <source>
        <dbReference type="SAM" id="MobiDB-lite"/>
    </source>
</evidence>
<name>A0A8T0EDU9_ARGBR</name>
<feature type="region of interest" description="Disordered" evidence="1">
    <location>
        <begin position="527"/>
        <end position="559"/>
    </location>
</feature>
<accession>A0A8T0EDU9</accession>
<dbReference type="SUPFAM" id="SSF52096">
    <property type="entry name" value="ClpP/crotonase"/>
    <property type="match status" value="1"/>
</dbReference>
<dbReference type="OMA" id="HESCINP"/>
<dbReference type="Gene3D" id="3.90.226.10">
    <property type="entry name" value="2-enoyl-CoA Hydratase, Chain A, domain 1"/>
    <property type="match status" value="1"/>
</dbReference>
<dbReference type="InterPro" id="IPR001753">
    <property type="entry name" value="Enoyl-CoA_hydra/iso"/>
</dbReference>
<dbReference type="Proteomes" id="UP000807504">
    <property type="component" value="Unassembled WGS sequence"/>
</dbReference>
<reference evidence="2" key="1">
    <citation type="journal article" date="2020" name="bioRxiv">
        <title>Chromosome-level reference genome of the European wasp spider Argiope bruennichi: a resource for studies on range expansion and evolutionary adaptation.</title>
        <authorList>
            <person name="Sheffer M.M."/>
            <person name="Hoppe A."/>
            <person name="Krehenwinkel H."/>
            <person name="Uhl G."/>
            <person name="Kuss A.W."/>
            <person name="Jensen L."/>
            <person name="Jensen C."/>
            <person name="Gillespie R.G."/>
            <person name="Hoff K.J."/>
            <person name="Prost S."/>
        </authorList>
    </citation>
    <scope>NUCLEOTIDE SEQUENCE</scope>
</reference>
<reference evidence="2" key="2">
    <citation type="submission" date="2020-06" db="EMBL/GenBank/DDBJ databases">
        <authorList>
            <person name="Sheffer M."/>
        </authorList>
    </citation>
    <scope>NUCLEOTIDE SEQUENCE</scope>
</reference>
<proteinExistence type="predicted"/>
<dbReference type="PANTHER" id="PTHR43684">
    <property type="match status" value="1"/>
</dbReference>
<evidence type="ECO:0000313" key="3">
    <source>
        <dbReference type="Proteomes" id="UP000807504"/>
    </source>
</evidence>
<comment type="caution">
    <text evidence="2">The sequence shown here is derived from an EMBL/GenBank/DDBJ whole genome shotgun (WGS) entry which is preliminary data.</text>
</comment>
<feature type="compositionally biased region" description="Low complexity" evidence="1">
    <location>
        <begin position="533"/>
        <end position="546"/>
    </location>
</feature>
<dbReference type="InterPro" id="IPR014748">
    <property type="entry name" value="Enoyl-CoA_hydra_C"/>
</dbReference>
<dbReference type="Pfam" id="PF00378">
    <property type="entry name" value="ECH_1"/>
    <property type="match status" value="1"/>
</dbReference>
<gene>
    <name evidence="2" type="ORF">HNY73_018315</name>
</gene>
<protein>
    <submittedName>
        <fullName evidence="2">Chromodomain Y-like protein like</fullName>
    </submittedName>
</protein>
<feature type="region of interest" description="Disordered" evidence="1">
    <location>
        <begin position="105"/>
        <end position="175"/>
    </location>
</feature>
<dbReference type="AlphaFoldDB" id="A0A8T0EDU9"/>
<feature type="compositionally biased region" description="Polar residues" evidence="1">
    <location>
        <begin position="143"/>
        <end position="169"/>
    </location>
</feature>
<dbReference type="InterPro" id="IPR029045">
    <property type="entry name" value="ClpP/crotonase-like_dom_sf"/>
</dbReference>
<organism evidence="2 3">
    <name type="scientific">Argiope bruennichi</name>
    <name type="common">Wasp spider</name>
    <name type="synonym">Aranea bruennichi</name>
    <dbReference type="NCBI Taxonomy" id="94029"/>
    <lineage>
        <taxon>Eukaryota</taxon>
        <taxon>Metazoa</taxon>
        <taxon>Ecdysozoa</taxon>
        <taxon>Arthropoda</taxon>
        <taxon>Chelicerata</taxon>
        <taxon>Arachnida</taxon>
        <taxon>Araneae</taxon>
        <taxon>Araneomorphae</taxon>
        <taxon>Entelegynae</taxon>
        <taxon>Araneoidea</taxon>
        <taxon>Araneidae</taxon>
        <taxon>Argiope</taxon>
    </lineage>
</organism>